<evidence type="ECO:0000313" key="2">
    <source>
        <dbReference type="EMBL" id="NHM03713.1"/>
    </source>
</evidence>
<dbReference type="EMBL" id="JAAJBV010000002">
    <property type="protein sequence ID" value="NHM03713.1"/>
    <property type="molecule type" value="Genomic_DNA"/>
</dbReference>
<protein>
    <recommendedName>
        <fullName evidence="4">Lipoprotein</fullName>
    </recommendedName>
</protein>
<sequence length="262" mass="28077">MKKSAFLVTLLTSILFISCSSDDSGTGSNFETPLTIGNYWTYDVEGQAGITRDSLYISNDTVIGSNTYKKFKTENNIATGFYSSALRNNGVRESNGKLKLSGDLSLASGQTLPIAVDLTLSDFVIFNKNASNNQALNSSPKTGTIQQTVSGYPLNINYSLQSYGGETLTSFTSPNGDVYTDVKTTKIKLNVEITTTISGFPITALAAQDVLVSTQYLADGIGVVYTNTVTSYSLNSLVATQLGIPATSSQTQEEFLDTYLVN</sequence>
<dbReference type="RefSeq" id="WP_166235726.1">
    <property type="nucleotide sequence ID" value="NZ_JAAJBV010000002.1"/>
</dbReference>
<dbReference type="PROSITE" id="PS51257">
    <property type="entry name" value="PROKAR_LIPOPROTEIN"/>
    <property type="match status" value="1"/>
</dbReference>
<organism evidence="2 3">
    <name type="scientific">Flavobacterium celericrescens</name>
    <dbReference type="NCBI Taxonomy" id="2709780"/>
    <lineage>
        <taxon>Bacteria</taxon>
        <taxon>Pseudomonadati</taxon>
        <taxon>Bacteroidota</taxon>
        <taxon>Flavobacteriia</taxon>
        <taxon>Flavobacteriales</taxon>
        <taxon>Flavobacteriaceae</taxon>
        <taxon>Flavobacterium</taxon>
    </lineage>
</organism>
<feature type="signal peptide" evidence="1">
    <location>
        <begin position="1"/>
        <end position="22"/>
    </location>
</feature>
<comment type="caution">
    <text evidence="2">The sequence shown here is derived from an EMBL/GenBank/DDBJ whole genome shotgun (WGS) entry which is preliminary data.</text>
</comment>
<gene>
    <name evidence="2" type="ORF">G4L40_03220</name>
</gene>
<dbReference type="Proteomes" id="UP000761423">
    <property type="component" value="Unassembled WGS sequence"/>
</dbReference>
<proteinExistence type="predicted"/>
<keyword evidence="3" id="KW-1185">Reference proteome</keyword>
<evidence type="ECO:0000313" key="3">
    <source>
        <dbReference type="Proteomes" id="UP000761423"/>
    </source>
</evidence>
<feature type="chain" id="PRO_5046796178" description="Lipoprotein" evidence="1">
    <location>
        <begin position="23"/>
        <end position="262"/>
    </location>
</feature>
<reference evidence="2 3" key="1">
    <citation type="submission" date="2020-02" db="EMBL/GenBank/DDBJ databases">
        <authorList>
            <person name="Chen W.-M."/>
        </authorList>
    </citation>
    <scope>NUCLEOTIDE SEQUENCE [LARGE SCALE GENOMIC DNA]</scope>
    <source>
        <strain evidence="2 3">TWA-26</strain>
    </source>
</reference>
<evidence type="ECO:0008006" key="4">
    <source>
        <dbReference type="Google" id="ProtNLM"/>
    </source>
</evidence>
<keyword evidence="1" id="KW-0732">Signal</keyword>
<evidence type="ECO:0000256" key="1">
    <source>
        <dbReference type="SAM" id="SignalP"/>
    </source>
</evidence>
<accession>A0ABX0I956</accession>
<name>A0ABX0I956_9FLAO</name>